<comment type="caution">
    <text evidence="2">The sequence shown here is derived from an EMBL/GenBank/DDBJ whole genome shotgun (WGS) entry which is preliminary data.</text>
</comment>
<gene>
    <name evidence="2" type="ORF">PZE19_27675</name>
</gene>
<dbReference type="InterPro" id="IPR013096">
    <property type="entry name" value="Cupin_2"/>
</dbReference>
<accession>A0ABT6FJ04</accession>
<dbReference type="InterPro" id="IPR011051">
    <property type="entry name" value="RmlC_Cupin_sf"/>
</dbReference>
<organism evidence="2 3">
    <name type="scientific">Paludisphaera mucosa</name>
    <dbReference type="NCBI Taxonomy" id="3030827"/>
    <lineage>
        <taxon>Bacteria</taxon>
        <taxon>Pseudomonadati</taxon>
        <taxon>Planctomycetota</taxon>
        <taxon>Planctomycetia</taxon>
        <taxon>Isosphaerales</taxon>
        <taxon>Isosphaeraceae</taxon>
        <taxon>Paludisphaera</taxon>
    </lineage>
</organism>
<sequence length="95" mass="10617">MYRPVPPHHHTQCDECLYVFSGRGAFWMGDPATKAEFRPGQLIIFPRGTVHALPDLIEQPIVFLAIDTPRRDPADVVFQDPEDAKSAGVIKVVGY</sequence>
<name>A0ABT6FJ04_9BACT</name>
<evidence type="ECO:0000313" key="3">
    <source>
        <dbReference type="Proteomes" id="UP001216907"/>
    </source>
</evidence>
<dbReference type="Gene3D" id="2.60.120.10">
    <property type="entry name" value="Jelly Rolls"/>
    <property type="match status" value="1"/>
</dbReference>
<dbReference type="CDD" id="cd02208">
    <property type="entry name" value="cupin_RmlC-like"/>
    <property type="match status" value="1"/>
</dbReference>
<dbReference type="SUPFAM" id="SSF51182">
    <property type="entry name" value="RmlC-like cupins"/>
    <property type="match status" value="1"/>
</dbReference>
<dbReference type="InterPro" id="IPR014710">
    <property type="entry name" value="RmlC-like_jellyroll"/>
</dbReference>
<dbReference type="Pfam" id="PF07883">
    <property type="entry name" value="Cupin_2"/>
    <property type="match status" value="1"/>
</dbReference>
<protein>
    <submittedName>
        <fullName evidence="2">Cupin domain-containing protein</fullName>
    </submittedName>
</protein>
<dbReference type="PANTHER" id="PTHR43346:SF1">
    <property type="entry name" value="QUERCETIN 2,3-DIOXYGENASE-RELATED"/>
    <property type="match status" value="1"/>
</dbReference>
<feature type="domain" description="Cupin type-2" evidence="1">
    <location>
        <begin position="6"/>
        <end position="66"/>
    </location>
</feature>
<reference evidence="2 3" key="1">
    <citation type="submission" date="2023-03" db="EMBL/GenBank/DDBJ databases">
        <title>Paludisphaera mucosa sp. nov. a novel planctomycete from northern fen.</title>
        <authorList>
            <person name="Ivanova A."/>
        </authorList>
    </citation>
    <scope>NUCLEOTIDE SEQUENCE [LARGE SCALE GENOMIC DNA]</scope>
    <source>
        <strain evidence="2 3">Pla2</strain>
    </source>
</reference>
<evidence type="ECO:0000313" key="2">
    <source>
        <dbReference type="EMBL" id="MDG3007560.1"/>
    </source>
</evidence>
<evidence type="ECO:0000259" key="1">
    <source>
        <dbReference type="Pfam" id="PF07883"/>
    </source>
</evidence>
<dbReference type="InterPro" id="IPR052538">
    <property type="entry name" value="Flavonoid_dioxygenase-like"/>
</dbReference>
<dbReference type="PANTHER" id="PTHR43346">
    <property type="entry name" value="LIGAND BINDING DOMAIN PROTEIN, PUTATIVE (AFU_ORTHOLOGUE AFUA_6G14370)-RELATED"/>
    <property type="match status" value="1"/>
</dbReference>
<keyword evidence="3" id="KW-1185">Reference proteome</keyword>
<dbReference type="Proteomes" id="UP001216907">
    <property type="component" value="Unassembled WGS sequence"/>
</dbReference>
<proteinExistence type="predicted"/>
<dbReference type="EMBL" id="JARRAG010000002">
    <property type="protein sequence ID" value="MDG3007560.1"/>
    <property type="molecule type" value="Genomic_DNA"/>
</dbReference>